<evidence type="ECO:0000313" key="2">
    <source>
        <dbReference type="EMBL" id="KAJ7362997.1"/>
    </source>
</evidence>
<protein>
    <submittedName>
        <fullName evidence="2">Uncharacterized protein</fullName>
    </submittedName>
</protein>
<dbReference type="Proteomes" id="UP001218218">
    <property type="component" value="Unassembled WGS sequence"/>
</dbReference>
<organism evidence="2 3">
    <name type="scientific">Mycena albidolilacea</name>
    <dbReference type="NCBI Taxonomy" id="1033008"/>
    <lineage>
        <taxon>Eukaryota</taxon>
        <taxon>Fungi</taxon>
        <taxon>Dikarya</taxon>
        <taxon>Basidiomycota</taxon>
        <taxon>Agaricomycotina</taxon>
        <taxon>Agaricomycetes</taxon>
        <taxon>Agaricomycetidae</taxon>
        <taxon>Agaricales</taxon>
        <taxon>Marasmiineae</taxon>
        <taxon>Mycenaceae</taxon>
        <taxon>Mycena</taxon>
    </lineage>
</organism>
<reference evidence="2" key="1">
    <citation type="submission" date="2023-03" db="EMBL/GenBank/DDBJ databases">
        <title>Massive genome expansion in bonnet fungi (Mycena s.s.) driven by repeated elements and novel gene families across ecological guilds.</title>
        <authorList>
            <consortium name="Lawrence Berkeley National Laboratory"/>
            <person name="Harder C.B."/>
            <person name="Miyauchi S."/>
            <person name="Viragh M."/>
            <person name="Kuo A."/>
            <person name="Thoen E."/>
            <person name="Andreopoulos B."/>
            <person name="Lu D."/>
            <person name="Skrede I."/>
            <person name="Drula E."/>
            <person name="Henrissat B."/>
            <person name="Morin E."/>
            <person name="Kohler A."/>
            <person name="Barry K."/>
            <person name="LaButti K."/>
            <person name="Morin E."/>
            <person name="Salamov A."/>
            <person name="Lipzen A."/>
            <person name="Mereny Z."/>
            <person name="Hegedus B."/>
            <person name="Baldrian P."/>
            <person name="Stursova M."/>
            <person name="Weitz H."/>
            <person name="Taylor A."/>
            <person name="Grigoriev I.V."/>
            <person name="Nagy L.G."/>
            <person name="Martin F."/>
            <person name="Kauserud H."/>
        </authorList>
    </citation>
    <scope>NUCLEOTIDE SEQUENCE</scope>
    <source>
        <strain evidence="2">CBHHK002</strain>
    </source>
</reference>
<sequence>MLQTAACQLKTPPASHFLCSAPVATSVLVVRRPLSAYNVDADGCAGNTCCLLPPPTPAQLISPRLSGTSLGRTCSHLPPNTATCHRTPVTAPHQLPSFLLSAPPFHPFFVVILDVGCKDDVRTSGASSYLSALLQRCHIPLHGARGAANTSLRTSNATAHTSILQREEMGSRAGCARQGGGETNDGIDIKSTHGHLVPALCCVRNKQQPFALIDLDLDVLLRHLLQGTQLTHLRSTI</sequence>
<proteinExistence type="predicted"/>
<name>A0AAD7F2L0_9AGAR</name>
<accession>A0AAD7F2L0</accession>
<evidence type="ECO:0000313" key="3">
    <source>
        <dbReference type="Proteomes" id="UP001218218"/>
    </source>
</evidence>
<comment type="caution">
    <text evidence="2">The sequence shown here is derived from an EMBL/GenBank/DDBJ whole genome shotgun (WGS) entry which is preliminary data.</text>
</comment>
<keyword evidence="3" id="KW-1185">Reference proteome</keyword>
<evidence type="ECO:0000256" key="1">
    <source>
        <dbReference type="SAM" id="MobiDB-lite"/>
    </source>
</evidence>
<gene>
    <name evidence="2" type="ORF">DFH08DRAFT_1025591</name>
</gene>
<dbReference type="AlphaFoldDB" id="A0AAD7F2L0"/>
<feature type="region of interest" description="Disordered" evidence="1">
    <location>
        <begin position="168"/>
        <end position="187"/>
    </location>
</feature>
<dbReference type="EMBL" id="JARIHO010000004">
    <property type="protein sequence ID" value="KAJ7362997.1"/>
    <property type="molecule type" value="Genomic_DNA"/>
</dbReference>